<feature type="domain" description="Cyclic nucleotide-binding" evidence="1">
    <location>
        <begin position="30"/>
        <end position="113"/>
    </location>
</feature>
<accession>A0A937AGJ8</accession>
<organism evidence="2 3">
    <name type="scientific">Marivirga atlantica</name>
    <dbReference type="NCBI Taxonomy" id="1548457"/>
    <lineage>
        <taxon>Bacteria</taxon>
        <taxon>Pseudomonadati</taxon>
        <taxon>Bacteroidota</taxon>
        <taxon>Cytophagia</taxon>
        <taxon>Cytophagales</taxon>
        <taxon>Marivirgaceae</taxon>
        <taxon>Marivirga</taxon>
    </lineage>
</organism>
<dbReference type="InterPro" id="IPR000595">
    <property type="entry name" value="cNMP-bd_dom"/>
</dbReference>
<keyword evidence="3" id="KW-1185">Reference proteome</keyword>
<sequence length="190" mass="22357">MQTALQQTISNFFGINNQATSSMLSFFKEEHLTKDQFFVKKEQYCDRLSFIQEGYLRVYAESGNKEITQWISVPNYFITELSSYIFGMRSRFHIRAISDCVLYTIKKSDYAQLSKVIPNWPAIENKFISSCFITLENRVFNFLSLSAEERYDKLFEENKEIFNQVPLQYLASMLGMSPETFSRIRNKKLS</sequence>
<dbReference type="Proteomes" id="UP000642920">
    <property type="component" value="Unassembled WGS sequence"/>
</dbReference>
<dbReference type="AlphaFoldDB" id="A0A937AGJ8"/>
<evidence type="ECO:0000313" key="3">
    <source>
        <dbReference type="Proteomes" id="UP000642920"/>
    </source>
</evidence>
<dbReference type="Gene3D" id="2.60.120.10">
    <property type="entry name" value="Jelly Rolls"/>
    <property type="match status" value="1"/>
</dbReference>
<dbReference type="InterPro" id="IPR014710">
    <property type="entry name" value="RmlC-like_jellyroll"/>
</dbReference>
<name>A0A937AGJ8_9BACT</name>
<gene>
    <name evidence="2" type="ORF">JKP34_13960</name>
</gene>
<proteinExistence type="predicted"/>
<dbReference type="SUPFAM" id="SSF51206">
    <property type="entry name" value="cAMP-binding domain-like"/>
    <property type="match status" value="1"/>
</dbReference>
<dbReference type="InterPro" id="IPR018490">
    <property type="entry name" value="cNMP-bd_dom_sf"/>
</dbReference>
<protein>
    <submittedName>
        <fullName evidence="2">Crp/Fnr family transcriptional regulator</fullName>
    </submittedName>
</protein>
<reference evidence="2" key="1">
    <citation type="submission" date="2021-01" db="EMBL/GenBank/DDBJ databases">
        <title>Marivirga sp. nov., isolated from intertidal surface sediments.</title>
        <authorList>
            <person name="Zhang M."/>
        </authorList>
    </citation>
    <scope>NUCLEOTIDE SEQUENCE</scope>
    <source>
        <strain evidence="2">SM1354</strain>
    </source>
</reference>
<dbReference type="RefSeq" id="WP_201922699.1">
    <property type="nucleotide sequence ID" value="NZ_JAERQG010000003.1"/>
</dbReference>
<comment type="caution">
    <text evidence="2">The sequence shown here is derived from an EMBL/GenBank/DDBJ whole genome shotgun (WGS) entry which is preliminary data.</text>
</comment>
<dbReference type="CDD" id="cd00038">
    <property type="entry name" value="CAP_ED"/>
    <property type="match status" value="1"/>
</dbReference>
<dbReference type="Pfam" id="PF00027">
    <property type="entry name" value="cNMP_binding"/>
    <property type="match status" value="1"/>
</dbReference>
<evidence type="ECO:0000259" key="1">
    <source>
        <dbReference type="Pfam" id="PF00027"/>
    </source>
</evidence>
<dbReference type="EMBL" id="JAERQG010000003">
    <property type="protein sequence ID" value="MBL0766366.1"/>
    <property type="molecule type" value="Genomic_DNA"/>
</dbReference>
<evidence type="ECO:0000313" key="2">
    <source>
        <dbReference type="EMBL" id="MBL0766366.1"/>
    </source>
</evidence>